<dbReference type="Proteomes" id="UP001165960">
    <property type="component" value="Unassembled WGS sequence"/>
</dbReference>
<evidence type="ECO:0000313" key="2">
    <source>
        <dbReference type="Proteomes" id="UP001165960"/>
    </source>
</evidence>
<gene>
    <name evidence="1" type="primary">prp3_1</name>
    <name evidence="1" type="ORF">DSO57_1028707</name>
</gene>
<keyword evidence="1" id="KW-0687">Ribonucleoprotein</keyword>
<name>A0ACC2TCC4_9FUNG</name>
<keyword evidence="2" id="KW-1185">Reference proteome</keyword>
<accession>A0ACC2TCC4</accession>
<reference evidence="1" key="1">
    <citation type="submission" date="2022-04" db="EMBL/GenBank/DDBJ databases">
        <title>Genome of the entomopathogenic fungus Entomophthora muscae.</title>
        <authorList>
            <person name="Elya C."/>
            <person name="Lovett B.R."/>
            <person name="Lee E."/>
            <person name="Macias A.M."/>
            <person name="Hajek A.E."/>
            <person name="De Bivort B.L."/>
            <person name="Kasson M.T."/>
            <person name="De Fine Licht H.H."/>
            <person name="Stajich J.E."/>
        </authorList>
    </citation>
    <scope>NUCLEOTIDE SEQUENCE</scope>
    <source>
        <strain evidence="1">Berkeley</strain>
    </source>
</reference>
<comment type="caution">
    <text evidence="1">The sequence shown here is derived from an EMBL/GenBank/DDBJ whole genome shotgun (WGS) entry which is preliminary data.</text>
</comment>
<dbReference type="EMBL" id="QTSX02003024">
    <property type="protein sequence ID" value="KAJ9072319.1"/>
    <property type="molecule type" value="Genomic_DNA"/>
</dbReference>
<proteinExistence type="predicted"/>
<sequence length="554" mass="63686">MSGNPTPSEVEAQIRLAREKIKARMSLMGVNNFGSPRPPPPPSSLHAPTEANNHQQHQQYVMRPASVRPAGLGGISSLDLQRKIREAKELVHSLHKAPNDPRYEPKLSGGLNMQIHPLLAQAAGKTDPEAISDLIPKKSFATAKANLKYVTKPLKKEEEPIKPKKKKPEDITKKAYFDPELGLEYAVPKPRLSKSFRFAPAGKFIEQGNQLRAEQRVDELRQKIAERAKAAGMEEELELVSDKVLKKEPPPHVEWWDRDFFLKPPLGQEQTYDYKFTQFDEVSGITAYIQHPVPIKPPFEKHRTTVKPLILTKRERKKLRRQRRAETHKEKQEKIRLGLLPPEQPKVKLSNLMRVLGNEAVQDPTQIEAQVRQQVAERKRAHDEQNAERKLTEEERREKKRRKMGDDVRQHGLRAVVFKIKSLNSRQKKFKVEKNASQLQLSGIGVINPNFCLVFVEGGPKSIKAYKKLMLRRIQWDEEDESEQHPEGVEPTPNYCHMVWEGDVPARAFKGFSFRLCPSDLLVRQTLVKNNAEHYWELAKAYKEDYVALDRVLL</sequence>
<organism evidence="1 2">
    <name type="scientific">Entomophthora muscae</name>
    <dbReference type="NCBI Taxonomy" id="34485"/>
    <lineage>
        <taxon>Eukaryota</taxon>
        <taxon>Fungi</taxon>
        <taxon>Fungi incertae sedis</taxon>
        <taxon>Zoopagomycota</taxon>
        <taxon>Entomophthoromycotina</taxon>
        <taxon>Entomophthoromycetes</taxon>
        <taxon>Entomophthorales</taxon>
        <taxon>Entomophthoraceae</taxon>
        <taxon>Entomophthora</taxon>
    </lineage>
</organism>
<evidence type="ECO:0000313" key="1">
    <source>
        <dbReference type="EMBL" id="KAJ9072319.1"/>
    </source>
</evidence>
<protein>
    <submittedName>
        <fullName evidence="1">U4/U5/U6 small nuclear ribonucleoprotein prp3</fullName>
    </submittedName>
</protein>